<accession>A0A0N5BMC1</accession>
<dbReference type="AlphaFoldDB" id="A0A0N5BMC1"/>
<evidence type="ECO:0000313" key="1">
    <source>
        <dbReference type="Proteomes" id="UP000046392"/>
    </source>
</evidence>
<reference evidence="2" key="1">
    <citation type="submission" date="2017-02" db="UniProtKB">
        <authorList>
            <consortium name="WormBaseParasite"/>
        </authorList>
    </citation>
    <scope>IDENTIFICATION</scope>
</reference>
<dbReference type="WBParaSite" id="SPAL_0000706200.1">
    <property type="protein sequence ID" value="SPAL_0000706200.1"/>
    <property type="gene ID" value="SPAL_0000706200"/>
</dbReference>
<protein>
    <submittedName>
        <fullName evidence="2">Activin_recp domain-containing protein</fullName>
    </submittedName>
</protein>
<sequence length="121" mass="13601">MGILFIKMIVSRCVLLIIFLLHISRTFSLRCFDGHGEIENLGIISCYSQYCVSGVLVDGTKYHTCPSNSYCSWGSGCRRTKEAGEVFACCCSTDYCNSGGLYYSNSRFFLSCLLLFKVFFI</sequence>
<name>A0A0N5BMC1_STREA</name>
<dbReference type="Proteomes" id="UP000046392">
    <property type="component" value="Unplaced"/>
</dbReference>
<organism evidence="1 2">
    <name type="scientific">Strongyloides papillosus</name>
    <name type="common">Intestinal threadworm</name>
    <dbReference type="NCBI Taxonomy" id="174720"/>
    <lineage>
        <taxon>Eukaryota</taxon>
        <taxon>Metazoa</taxon>
        <taxon>Ecdysozoa</taxon>
        <taxon>Nematoda</taxon>
        <taxon>Chromadorea</taxon>
        <taxon>Rhabditida</taxon>
        <taxon>Tylenchina</taxon>
        <taxon>Panagrolaimomorpha</taxon>
        <taxon>Strongyloidoidea</taxon>
        <taxon>Strongyloididae</taxon>
        <taxon>Strongyloides</taxon>
    </lineage>
</organism>
<dbReference type="InterPro" id="IPR045860">
    <property type="entry name" value="Snake_toxin-like_sf"/>
</dbReference>
<proteinExistence type="predicted"/>
<dbReference type="SUPFAM" id="SSF57302">
    <property type="entry name" value="Snake toxin-like"/>
    <property type="match status" value="1"/>
</dbReference>
<evidence type="ECO:0000313" key="2">
    <source>
        <dbReference type="WBParaSite" id="SPAL_0000706200.1"/>
    </source>
</evidence>
<keyword evidence="1" id="KW-1185">Reference proteome</keyword>